<name>A0A0P8XSS7_DROAN</name>
<accession>A0A0P8XSS7</accession>
<dbReference type="OrthoDB" id="10417599at2759"/>
<evidence type="ECO:0000256" key="1">
    <source>
        <dbReference type="SAM" id="MobiDB-lite"/>
    </source>
</evidence>
<evidence type="ECO:0000313" key="4">
    <source>
        <dbReference type="Proteomes" id="UP000007801"/>
    </source>
</evidence>
<keyword evidence="2" id="KW-0732">Signal</keyword>
<evidence type="ECO:0000313" key="3">
    <source>
        <dbReference type="EMBL" id="KPU77779.1"/>
    </source>
</evidence>
<dbReference type="EMBL" id="CH902618">
    <property type="protein sequence ID" value="KPU77779.1"/>
    <property type="molecule type" value="Genomic_DNA"/>
</dbReference>
<gene>
    <name evidence="3" type="primary">Dana\GF26547</name>
    <name evidence="3" type="ORF">GF26547</name>
</gene>
<feature type="signal peptide" evidence="2">
    <location>
        <begin position="1"/>
        <end position="19"/>
    </location>
</feature>
<organism evidence="3 4">
    <name type="scientific">Drosophila ananassae</name>
    <name type="common">Fruit fly</name>
    <dbReference type="NCBI Taxonomy" id="7217"/>
    <lineage>
        <taxon>Eukaryota</taxon>
        <taxon>Metazoa</taxon>
        <taxon>Ecdysozoa</taxon>
        <taxon>Arthropoda</taxon>
        <taxon>Hexapoda</taxon>
        <taxon>Insecta</taxon>
        <taxon>Pterygota</taxon>
        <taxon>Neoptera</taxon>
        <taxon>Endopterygota</taxon>
        <taxon>Diptera</taxon>
        <taxon>Brachycera</taxon>
        <taxon>Muscomorpha</taxon>
        <taxon>Ephydroidea</taxon>
        <taxon>Drosophilidae</taxon>
        <taxon>Drosophila</taxon>
        <taxon>Sophophora</taxon>
    </lineage>
</organism>
<feature type="region of interest" description="Disordered" evidence="1">
    <location>
        <begin position="73"/>
        <end position="94"/>
    </location>
</feature>
<dbReference type="AlphaFoldDB" id="A0A0P8XSS7"/>
<keyword evidence="4" id="KW-1185">Reference proteome</keyword>
<dbReference type="Proteomes" id="UP000007801">
    <property type="component" value="Unassembled WGS sequence"/>
</dbReference>
<protein>
    <submittedName>
        <fullName evidence="3">Uncharacterized protein, isoform B</fullName>
    </submittedName>
</protein>
<reference evidence="3 4" key="1">
    <citation type="journal article" date="2007" name="Nature">
        <title>Evolution of genes and genomes on the Drosophila phylogeny.</title>
        <authorList>
            <consortium name="Drosophila 12 Genomes Consortium"/>
            <person name="Clark A.G."/>
            <person name="Eisen M.B."/>
            <person name="Smith D.R."/>
            <person name="Bergman C.M."/>
            <person name="Oliver B."/>
            <person name="Markow T.A."/>
            <person name="Kaufman T.C."/>
            <person name="Kellis M."/>
            <person name="Gelbart W."/>
            <person name="Iyer V.N."/>
            <person name="Pollard D.A."/>
            <person name="Sackton T.B."/>
            <person name="Larracuente A.M."/>
            <person name="Singh N.D."/>
            <person name="Abad J.P."/>
            <person name="Abt D.N."/>
            <person name="Adryan B."/>
            <person name="Aguade M."/>
            <person name="Akashi H."/>
            <person name="Anderson W.W."/>
            <person name="Aquadro C.F."/>
            <person name="Ardell D.H."/>
            <person name="Arguello R."/>
            <person name="Artieri C.G."/>
            <person name="Barbash D.A."/>
            <person name="Barker D."/>
            <person name="Barsanti P."/>
            <person name="Batterham P."/>
            <person name="Batzoglou S."/>
            <person name="Begun D."/>
            <person name="Bhutkar A."/>
            <person name="Blanco E."/>
            <person name="Bosak S.A."/>
            <person name="Bradley R.K."/>
            <person name="Brand A.D."/>
            <person name="Brent M.R."/>
            <person name="Brooks A.N."/>
            <person name="Brown R.H."/>
            <person name="Butlin R.K."/>
            <person name="Caggese C."/>
            <person name="Calvi B.R."/>
            <person name="Bernardo de Carvalho A."/>
            <person name="Caspi A."/>
            <person name="Castrezana S."/>
            <person name="Celniker S.E."/>
            <person name="Chang J.L."/>
            <person name="Chapple C."/>
            <person name="Chatterji S."/>
            <person name="Chinwalla A."/>
            <person name="Civetta A."/>
            <person name="Clifton S.W."/>
            <person name="Comeron J.M."/>
            <person name="Costello J.C."/>
            <person name="Coyne J.A."/>
            <person name="Daub J."/>
            <person name="David R.G."/>
            <person name="Delcher A.L."/>
            <person name="Delehaunty K."/>
            <person name="Do C.B."/>
            <person name="Ebling H."/>
            <person name="Edwards K."/>
            <person name="Eickbush T."/>
            <person name="Evans J.D."/>
            <person name="Filipski A."/>
            <person name="Findeiss S."/>
            <person name="Freyhult E."/>
            <person name="Fulton L."/>
            <person name="Fulton R."/>
            <person name="Garcia A.C."/>
            <person name="Gardiner A."/>
            <person name="Garfield D.A."/>
            <person name="Garvin B.E."/>
            <person name="Gibson G."/>
            <person name="Gilbert D."/>
            <person name="Gnerre S."/>
            <person name="Godfrey J."/>
            <person name="Good R."/>
            <person name="Gotea V."/>
            <person name="Gravely B."/>
            <person name="Greenberg A.J."/>
            <person name="Griffiths-Jones S."/>
            <person name="Gross S."/>
            <person name="Guigo R."/>
            <person name="Gustafson E.A."/>
            <person name="Haerty W."/>
            <person name="Hahn M.W."/>
            <person name="Halligan D.L."/>
            <person name="Halpern A.L."/>
            <person name="Halter G.M."/>
            <person name="Han M.V."/>
            <person name="Heger A."/>
            <person name="Hillier L."/>
            <person name="Hinrichs A.S."/>
            <person name="Holmes I."/>
            <person name="Hoskins R.A."/>
            <person name="Hubisz M.J."/>
            <person name="Hultmark D."/>
            <person name="Huntley M.A."/>
            <person name="Jaffe D.B."/>
            <person name="Jagadeeshan S."/>
            <person name="Jeck W.R."/>
            <person name="Johnson J."/>
            <person name="Jones C.D."/>
            <person name="Jordan W.C."/>
            <person name="Karpen G.H."/>
            <person name="Kataoka E."/>
            <person name="Keightley P.D."/>
            <person name="Kheradpour P."/>
            <person name="Kirkness E.F."/>
            <person name="Koerich L.B."/>
            <person name="Kristiansen K."/>
            <person name="Kudrna D."/>
            <person name="Kulathinal R.J."/>
            <person name="Kumar S."/>
            <person name="Kwok R."/>
            <person name="Lander E."/>
            <person name="Langley C.H."/>
            <person name="Lapoint R."/>
            <person name="Lazzaro B.P."/>
            <person name="Lee S.J."/>
            <person name="Levesque L."/>
            <person name="Li R."/>
            <person name="Lin C.F."/>
            <person name="Lin M.F."/>
            <person name="Lindblad-Toh K."/>
            <person name="Llopart A."/>
            <person name="Long M."/>
            <person name="Low L."/>
            <person name="Lozovsky E."/>
            <person name="Lu J."/>
            <person name="Luo M."/>
            <person name="Machado C.A."/>
            <person name="Makalowski W."/>
            <person name="Marzo M."/>
            <person name="Matsuda M."/>
            <person name="Matzkin L."/>
            <person name="McAllister B."/>
            <person name="McBride C.S."/>
            <person name="McKernan B."/>
            <person name="McKernan K."/>
            <person name="Mendez-Lago M."/>
            <person name="Minx P."/>
            <person name="Mollenhauer M.U."/>
            <person name="Montooth K."/>
            <person name="Mount S.M."/>
            <person name="Mu X."/>
            <person name="Myers E."/>
            <person name="Negre B."/>
            <person name="Newfeld S."/>
            <person name="Nielsen R."/>
            <person name="Noor M.A."/>
            <person name="O'Grady P."/>
            <person name="Pachter L."/>
            <person name="Papaceit M."/>
            <person name="Parisi M.J."/>
            <person name="Parisi M."/>
            <person name="Parts L."/>
            <person name="Pedersen J.S."/>
            <person name="Pesole G."/>
            <person name="Phillippy A.M."/>
            <person name="Ponting C.P."/>
            <person name="Pop M."/>
            <person name="Porcelli D."/>
            <person name="Powell J.R."/>
            <person name="Prohaska S."/>
            <person name="Pruitt K."/>
            <person name="Puig M."/>
            <person name="Quesneville H."/>
            <person name="Ram K.R."/>
            <person name="Rand D."/>
            <person name="Rasmussen M.D."/>
            <person name="Reed L.K."/>
            <person name="Reenan R."/>
            <person name="Reily A."/>
            <person name="Remington K.A."/>
            <person name="Rieger T.T."/>
            <person name="Ritchie M.G."/>
            <person name="Robin C."/>
            <person name="Rogers Y.H."/>
            <person name="Rohde C."/>
            <person name="Rozas J."/>
            <person name="Rubenfield M.J."/>
            <person name="Ruiz A."/>
            <person name="Russo S."/>
            <person name="Salzberg S.L."/>
            <person name="Sanchez-Gracia A."/>
            <person name="Saranga D.J."/>
            <person name="Sato H."/>
            <person name="Schaeffer S.W."/>
            <person name="Schatz M.C."/>
            <person name="Schlenke T."/>
            <person name="Schwartz R."/>
            <person name="Segarra C."/>
            <person name="Singh R.S."/>
            <person name="Sirot L."/>
            <person name="Sirota M."/>
            <person name="Sisneros N.B."/>
            <person name="Smith C.D."/>
            <person name="Smith T.F."/>
            <person name="Spieth J."/>
            <person name="Stage D.E."/>
            <person name="Stark A."/>
            <person name="Stephan W."/>
            <person name="Strausberg R.L."/>
            <person name="Strempel S."/>
            <person name="Sturgill D."/>
            <person name="Sutton G."/>
            <person name="Sutton G.G."/>
            <person name="Tao W."/>
            <person name="Teichmann S."/>
            <person name="Tobari Y.N."/>
            <person name="Tomimura Y."/>
            <person name="Tsolas J.M."/>
            <person name="Valente V.L."/>
            <person name="Venter E."/>
            <person name="Venter J.C."/>
            <person name="Vicario S."/>
            <person name="Vieira F.G."/>
            <person name="Vilella A.J."/>
            <person name="Villasante A."/>
            <person name="Walenz B."/>
            <person name="Wang J."/>
            <person name="Wasserman M."/>
            <person name="Watts T."/>
            <person name="Wilson D."/>
            <person name="Wilson R.K."/>
            <person name="Wing R.A."/>
            <person name="Wolfner M.F."/>
            <person name="Wong A."/>
            <person name="Wong G.K."/>
            <person name="Wu C.I."/>
            <person name="Wu G."/>
            <person name="Yamamoto D."/>
            <person name="Yang H.P."/>
            <person name="Yang S.P."/>
            <person name="Yorke J.A."/>
            <person name="Yoshida K."/>
            <person name="Zdobnov E."/>
            <person name="Zhang P."/>
            <person name="Zhang Y."/>
            <person name="Zimin A.V."/>
            <person name="Baldwin J."/>
            <person name="Abdouelleil A."/>
            <person name="Abdulkadir J."/>
            <person name="Abebe A."/>
            <person name="Abera B."/>
            <person name="Abreu J."/>
            <person name="Acer S.C."/>
            <person name="Aftuck L."/>
            <person name="Alexander A."/>
            <person name="An P."/>
            <person name="Anderson E."/>
            <person name="Anderson S."/>
            <person name="Arachi H."/>
            <person name="Azer M."/>
            <person name="Bachantsang P."/>
            <person name="Barry A."/>
            <person name="Bayul T."/>
            <person name="Berlin A."/>
            <person name="Bessette D."/>
            <person name="Bloom T."/>
            <person name="Blye J."/>
            <person name="Boguslavskiy L."/>
            <person name="Bonnet C."/>
            <person name="Boukhgalter B."/>
            <person name="Bourzgui I."/>
            <person name="Brown A."/>
            <person name="Cahill P."/>
            <person name="Channer S."/>
            <person name="Cheshatsang Y."/>
            <person name="Chuda L."/>
            <person name="Citroen M."/>
            <person name="Collymore A."/>
            <person name="Cooke P."/>
            <person name="Costello M."/>
            <person name="D'Aco K."/>
            <person name="Daza R."/>
            <person name="De Haan G."/>
            <person name="DeGray S."/>
            <person name="DeMaso C."/>
            <person name="Dhargay N."/>
            <person name="Dooley K."/>
            <person name="Dooley E."/>
            <person name="Doricent M."/>
            <person name="Dorje P."/>
            <person name="Dorjee K."/>
            <person name="Dupes A."/>
            <person name="Elong R."/>
            <person name="Falk J."/>
            <person name="Farina A."/>
            <person name="Faro S."/>
            <person name="Ferguson D."/>
            <person name="Fisher S."/>
            <person name="Foley C.D."/>
            <person name="Franke A."/>
            <person name="Friedrich D."/>
            <person name="Gadbois L."/>
            <person name="Gearin G."/>
            <person name="Gearin C.R."/>
            <person name="Giannoukos G."/>
            <person name="Goode T."/>
            <person name="Graham J."/>
            <person name="Grandbois E."/>
            <person name="Grewal S."/>
            <person name="Gyaltsen K."/>
            <person name="Hafez N."/>
            <person name="Hagos B."/>
            <person name="Hall J."/>
            <person name="Henson C."/>
            <person name="Hollinger A."/>
            <person name="Honan T."/>
            <person name="Huard M.D."/>
            <person name="Hughes L."/>
            <person name="Hurhula B."/>
            <person name="Husby M.E."/>
            <person name="Kamat A."/>
            <person name="Kanga B."/>
            <person name="Kashin S."/>
            <person name="Khazanovich D."/>
            <person name="Kisner P."/>
            <person name="Lance K."/>
            <person name="Lara M."/>
            <person name="Lee W."/>
            <person name="Lennon N."/>
            <person name="Letendre F."/>
            <person name="LeVine R."/>
            <person name="Lipovsky A."/>
            <person name="Liu X."/>
            <person name="Liu J."/>
            <person name="Liu S."/>
            <person name="Lokyitsang T."/>
            <person name="Lokyitsang Y."/>
            <person name="Lubonja R."/>
            <person name="Lui A."/>
            <person name="MacDonald P."/>
            <person name="Magnisalis V."/>
            <person name="Maru K."/>
            <person name="Matthews C."/>
            <person name="McCusker W."/>
            <person name="McDonough S."/>
            <person name="Mehta T."/>
            <person name="Meldrim J."/>
            <person name="Meneus L."/>
            <person name="Mihai O."/>
            <person name="Mihalev A."/>
            <person name="Mihova T."/>
            <person name="Mittelman R."/>
            <person name="Mlenga V."/>
            <person name="Montmayeur A."/>
            <person name="Mulrain L."/>
            <person name="Navidi A."/>
            <person name="Naylor J."/>
            <person name="Negash T."/>
            <person name="Nguyen T."/>
            <person name="Nguyen N."/>
            <person name="Nicol R."/>
            <person name="Norbu C."/>
            <person name="Norbu N."/>
            <person name="Novod N."/>
            <person name="O'Neill B."/>
            <person name="Osman S."/>
            <person name="Markiewicz E."/>
            <person name="Oyono O.L."/>
            <person name="Patti C."/>
            <person name="Phunkhang P."/>
            <person name="Pierre F."/>
            <person name="Priest M."/>
            <person name="Raghuraman S."/>
            <person name="Rege F."/>
            <person name="Reyes R."/>
            <person name="Rise C."/>
            <person name="Rogov P."/>
            <person name="Ross K."/>
            <person name="Ryan E."/>
            <person name="Settipalli S."/>
            <person name="Shea T."/>
            <person name="Sherpa N."/>
            <person name="Shi L."/>
            <person name="Shih D."/>
            <person name="Sparrow T."/>
            <person name="Spaulding J."/>
            <person name="Stalker J."/>
            <person name="Stange-Thomann N."/>
            <person name="Stavropoulos S."/>
            <person name="Stone C."/>
            <person name="Strader C."/>
            <person name="Tesfaye S."/>
            <person name="Thomson T."/>
            <person name="Thoulutsang Y."/>
            <person name="Thoulutsang D."/>
            <person name="Topham K."/>
            <person name="Topping I."/>
            <person name="Tsamla T."/>
            <person name="Vassiliev H."/>
            <person name="Vo A."/>
            <person name="Wangchuk T."/>
            <person name="Wangdi T."/>
            <person name="Weiand M."/>
            <person name="Wilkinson J."/>
            <person name="Wilson A."/>
            <person name="Yadav S."/>
            <person name="Young G."/>
            <person name="Yu Q."/>
            <person name="Zembek L."/>
            <person name="Zhong D."/>
            <person name="Zimmer A."/>
            <person name="Zwirko Z."/>
            <person name="Jaffe D.B."/>
            <person name="Alvarez P."/>
            <person name="Brockman W."/>
            <person name="Butler J."/>
            <person name="Chin C."/>
            <person name="Gnerre S."/>
            <person name="Grabherr M."/>
            <person name="Kleber M."/>
            <person name="Mauceli E."/>
            <person name="MacCallum I."/>
        </authorList>
    </citation>
    <scope>NUCLEOTIDE SEQUENCE [LARGE SCALE GENOMIC DNA]</scope>
    <source>
        <strain evidence="4">Tucson 14024-0371.13</strain>
    </source>
</reference>
<evidence type="ECO:0000256" key="2">
    <source>
        <dbReference type="SAM" id="SignalP"/>
    </source>
</evidence>
<feature type="chain" id="PRO_5006154132" evidence="2">
    <location>
        <begin position="20"/>
        <end position="94"/>
    </location>
</feature>
<sequence>MWTLGIIFMIAISISEVRLQTTCNKTVPSVQDPHCGHGSKCHFNGFNKWVTEFEACRRKELGLPDFIKIQRGLCPKGGKPPCPSVGEKNPGKKG</sequence>
<proteinExistence type="predicted"/>